<accession>A0A1G2A911</accession>
<dbReference type="AlphaFoldDB" id="A0A1G2A911"/>
<keyword evidence="1" id="KW-1133">Transmembrane helix</keyword>
<feature type="transmembrane region" description="Helical" evidence="1">
    <location>
        <begin position="6"/>
        <end position="23"/>
    </location>
</feature>
<evidence type="ECO:0000313" key="2">
    <source>
        <dbReference type="EMBL" id="OGY72976.1"/>
    </source>
</evidence>
<sequence length="140" mass="16021">MKRRKFIIYILFFSIIIVLGFLLEHYRILPLSRVSSVLFCEARGGEYQYVFGYGKWVCNFRTSDAHKSCFDGEECEGGCFATRETIKEINDEEMKGDGKGWGEITPFQYVGECGAWRYAHSGCFPFLSNGKIINVSSFTC</sequence>
<evidence type="ECO:0000256" key="1">
    <source>
        <dbReference type="SAM" id="Phobius"/>
    </source>
</evidence>
<gene>
    <name evidence="2" type="ORF">A3H61_04050</name>
</gene>
<organism evidence="2 3">
    <name type="scientific">Candidatus Jacksonbacteria bacterium RIFCSPLOWO2_02_FULL_44_20</name>
    <dbReference type="NCBI Taxonomy" id="1798460"/>
    <lineage>
        <taxon>Bacteria</taxon>
        <taxon>Candidatus Jacksoniibacteriota</taxon>
    </lineage>
</organism>
<name>A0A1G2A911_9BACT</name>
<evidence type="ECO:0000313" key="3">
    <source>
        <dbReference type="Proteomes" id="UP000178315"/>
    </source>
</evidence>
<dbReference type="EMBL" id="MHJU01000019">
    <property type="protein sequence ID" value="OGY72976.1"/>
    <property type="molecule type" value="Genomic_DNA"/>
</dbReference>
<dbReference type="Proteomes" id="UP000178315">
    <property type="component" value="Unassembled WGS sequence"/>
</dbReference>
<keyword evidence="1" id="KW-0472">Membrane</keyword>
<keyword evidence="1" id="KW-0812">Transmembrane</keyword>
<reference evidence="2 3" key="1">
    <citation type="journal article" date="2016" name="Nat. Commun.">
        <title>Thousands of microbial genomes shed light on interconnected biogeochemical processes in an aquifer system.</title>
        <authorList>
            <person name="Anantharaman K."/>
            <person name="Brown C.T."/>
            <person name="Hug L.A."/>
            <person name="Sharon I."/>
            <person name="Castelle C.J."/>
            <person name="Probst A.J."/>
            <person name="Thomas B.C."/>
            <person name="Singh A."/>
            <person name="Wilkins M.J."/>
            <person name="Karaoz U."/>
            <person name="Brodie E.L."/>
            <person name="Williams K.H."/>
            <person name="Hubbard S.S."/>
            <person name="Banfield J.F."/>
        </authorList>
    </citation>
    <scope>NUCLEOTIDE SEQUENCE [LARGE SCALE GENOMIC DNA]</scope>
</reference>
<proteinExistence type="predicted"/>
<comment type="caution">
    <text evidence="2">The sequence shown here is derived from an EMBL/GenBank/DDBJ whole genome shotgun (WGS) entry which is preliminary data.</text>
</comment>
<protein>
    <submittedName>
        <fullName evidence="2">Uncharacterized protein</fullName>
    </submittedName>
</protein>